<gene>
    <name evidence="2" type="ORF">S03H2_42999</name>
</gene>
<protein>
    <recommendedName>
        <fullName evidence="1">CHAT domain-containing protein</fullName>
    </recommendedName>
</protein>
<evidence type="ECO:0000259" key="1">
    <source>
        <dbReference type="Pfam" id="PF12770"/>
    </source>
</evidence>
<dbReference type="Pfam" id="PF12770">
    <property type="entry name" value="CHAT"/>
    <property type="match status" value="1"/>
</dbReference>
<reference evidence="2" key="1">
    <citation type="journal article" date="2014" name="Front. Microbiol.">
        <title>High frequency of phylogenetically diverse reductive dehalogenase-homologous genes in deep subseafloor sedimentary metagenomes.</title>
        <authorList>
            <person name="Kawai M."/>
            <person name="Futagami T."/>
            <person name="Toyoda A."/>
            <person name="Takaki Y."/>
            <person name="Nishi S."/>
            <person name="Hori S."/>
            <person name="Arai W."/>
            <person name="Tsubouchi T."/>
            <person name="Morono Y."/>
            <person name="Uchiyama I."/>
            <person name="Ito T."/>
            <person name="Fujiyama A."/>
            <person name="Inagaki F."/>
            <person name="Takami H."/>
        </authorList>
    </citation>
    <scope>NUCLEOTIDE SEQUENCE</scope>
    <source>
        <strain evidence="2">Expedition CK06-06</strain>
    </source>
</reference>
<feature type="domain" description="CHAT" evidence="1">
    <location>
        <begin position="30"/>
        <end position="176"/>
    </location>
</feature>
<evidence type="ECO:0000313" key="2">
    <source>
        <dbReference type="EMBL" id="GAH66891.1"/>
    </source>
</evidence>
<proteinExistence type="predicted"/>
<sequence>MACSPEGTSPILEFEKEEDVVYDVTKDLPVEIDVEDTGSLDGLGERLAQEEYDIIHLSGHADIDEQGVPFFWMEDEEGLPVKVTPSQLWDKLNLNLPRLLFLSGCRTGETPPHVAASSFAHHLVVNHCSTCLGWGLPVSDTGASFAAKQLYFDLSRGENILDAVLSTRRELFARHKADWSLLRLFSDGMPLSIPLVRKGQRRRPKRRDLQ</sequence>
<accession>X1H9L3</accession>
<organism evidence="2">
    <name type="scientific">marine sediment metagenome</name>
    <dbReference type="NCBI Taxonomy" id="412755"/>
    <lineage>
        <taxon>unclassified sequences</taxon>
        <taxon>metagenomes</taxon>
        <taxon>ecological metagenomes</taxon>
    </lineage>
</organism>
<dbReference type="EMBL" id="BARU01026794">
    <property type="protein sequence ID" value="GAH66891.1"/>
    <property type="molecule type" value="Genomic_DNA"/>
</dbReference>
<comment type="caution">
    <text evidence="2">The sequence shown here is derived from an EMBL/GenBank/DDBJ whole genome shotgun (WGS) entry which is preliminary data.</text>
</comment>
<dbReference type="InterPro" id="IPR024983">
    <property type="entry name" value="CHAT_dom"/>
</dbReference>
<name>X1H9L3_9ZZZZ</name>
<dbReference type="AlphaFoldDB" id="X1H9L3"/>
<feature type="non-terminal residue" evidence="2">
    <location>
        <position position="210"/>
    </location>
</feature>